<dbReference type="GO" id="GO:0030295">
    <property type="term" value="F:protein kinase activator activity"/>
    <property type="evidence" value="ECO:0007669"/>
    <property type="project" value="TreeGrafter"/>
</dbReference>
<dbReference type="GO" id="GO:0000156">
    <property type="term" value="F:phosphorelay response regulator activity"/>
    <property type="evidence" value="ECO:0007669"/>
    <property type="project" value="TreeGrafter"/>
</dbReference>
<dbReference type="GO" id="GO:0000155">
    <property type="term" value="F:phosphorelay sensor kinase activity"/>
    <property type="evidence" value="ECO:0007669"/>
    <property type="project" value="InterPro"/>
</dbReference>
<protein>
    <recommendedName>
        <fullName evidence="3">histidine kinase</fullName>
        <ecNumber evidence="3">2.7.13.3</ecNumber>
    </recommendedName>
</protein>
<evidence type="ECO:0000259" key="10">
    <source>
        <dbReference type="PROSITE" id="PS50109"/>
    </source>
</evidence>
<dbReference type="AlphaFoldDB" id="A0A7Y8GYP3"/>
<name>A0A7Y8GYP3_9BURK</name>
<dbReference type="InterPro" id="IPR005467">
    <property type="entry name" value="His_kinase_dom"/>
</dbReference>
<dbReference type="InterPro" id="IPR036097">
    <property type="entry name" value="HisK_dim/P_sf"/>
</dbReference>
<keyword evidence="12" id="KW-1185">Reference proteome</keyword>
<evidence type="ECO:0000256" key="8">
    <source>
        <dbReference type="SAM" id="MobiDB-lite"/>
    </source>
</evidence>
<dbReference type="SMART" id="SM00388">
    <property type="entry name" value="HisKA"/>
    <property type="match status" value="1"/>
</dbReference>
<dbReference type="Pfam" id="PF00512">
    <property type="entry name" value="HisKA"/>
    <property type="match status" value="1"/>
</dbReference>
<evidence type="ECO:0000256" key="2">
    <source>
        <dbReference type="ARBA" id="ARBA00004429"/>
    </source>
</evidence>
<dbReference type="EMBL" id="VYGV01000016">
    <property type="protein sequence ID" value="NWF47320.1"/>
    <property type="molecule type" value="Genomic_DNA"/>
</dbReference>
<dbReference type="Gene3D" id="1.10.287.130">
    <property type="match status" value="1"/>
</dbReference>
<feature type="coiled-coil region" evidence="7">
    <location>
        <begin position="495"/>
        <end position="526"/>
    </location>
</feature>
<dbReference type="EC" id="2.7.13.3" evidence="3"/>
<feature type="domain" description="Histidine kinase" evidence="10">
    <location>
        <begin position="533"/>
        <end position="748"/>
    </location>
</feature>
<comment type="subcellular location">
    <subcellularLocation>
        <location evidence="2">Cell inner membrane</location>
        <topology evidence="2">Multi-pass membrane protein</topology>
    </subcellularLocation>
</comment>
<dbReference type="InterPro" id="IPR004358">
    <property type="entry name" value="Sig_transdc_His_kin-like_C"/>
</dbReference>
<evidence type="ECO:0000256" key="6">
    <source>
        <dbReference type="ARBA" id="ARBA00022777"/>
    </source>
</evidence>
<keyword evidence="9" id="KW-0812">Transmembrane</keyword>
<evidence type="ECO:0000256" key="7">
    <source>
        <dbReference type="SAM" id="Coils"/>
    </source>
</evidence>
<dbReference type="InterPro" id="IPR003594">
    <property type="entry name" value="HATPase_dom"/>
</dbReference>
<dbReference type="FunFam" id="3.30.565.10:FF:000006">
    <property type="entry name" value="Sensor histidine kinase WalK"/>
    <property type="match status" value="1"/>
</dbReference>
<comment type="catalytic activity">
    <reaction evidence="1">
        <text>ATP + protein L-histidine = ADP + protein N-phospho-L-histidine.</text>
        <dbReference type="EC" id="2.7.13.3"/>
    </reaction>
</comment>
<keyword evidence="4" id="KW-0597">Phosphoprotein</keyword>
<dbReference type="InterPro" id="IPR036890">
    <property type="entry name" value="HATPase_C_sf"/>
</dbReference>
<evidence type="ECO:0000256" key="4">
    <source>
        <dbReference type="ARBA" id="ARBA00022553"/>
    </source>
</evidence>
<dbReference type="CDD" id="cd12915">
    <property type="entry name" value="PDC2_DGC_like"/>
    <property type="match status" value="1"/>
</dbReference>
<feature type="compositionally biased region" description="Basic and acidic residues" evidence="8">
    <location>
        <begin position="26"/>
        <end position="40"/>
    </location>
</feature>
<dbReference type="Gene3D" id="2.10.70.100">
    <property type="match status" value="1"/>
</dbReference>
<dbReference type="InterPro" id="IPR003661">
    <property type="entry name" value="HisK_dim/P_dom"/>
</dbReference>
<dbReference type="GO" id="GO:0005886">
    <property type="term" value="C:plasma membrane"/>
    <property type="evidence" value="ECO:0007669"/>
    <property type="project" value="UniProtKB-SubCell"/>
</dbReference>
<dbReference type="InterPro" id="IPR013655">
    <property type="entry name" value="PAS_fold_3"/>
</dbReference>
<feature type="region of interest" description="Disordered" evidence="8">
    <location>
        <begin position="1"/>
        <end position="40"/>
    </location>
</feature>
<accession>A0A7Y8GYP3</accession>
<evidence type="ECO:0000256" key="1">
    <source>
        <dbReference type="ARBA" id="ARBA00000085"/>
    </source>
</evidence>
<comment type="caution">
    <text evidence="11">The sequence shown here is derived from an EMBL/GenBank/DDBJ whole genome shotgun (WGS) entry which is preliminary data.</text>
</comment>
<keyword evidence="7" id="KW-0175">Coiled coil</keyword>
<dbReference type="Gene3D" id="3.30.450.20">
    <property type="entry name" value="PAS domain"/>
    <property type="match status" value="3"/>
</dbReference>
<dbReference type="PRINTS" id="PR00344">
    <property type="entry name" value="BCTRLSENSOR"/>
</dbReference>
<evidence type="ECO:0000256" key="5">
    <source>
        <dbReference type="ARBA" id="ARBA00022679"/>
    </source>
</evidence>
<dbReference type="InterPro" id="IPR050351">
    <property type="entry name" value="BphY/WalK/GraS-like"/>
</dbReference>
<sequence length="756" mass="84126">MNRMRVTASAARKIHAPESGPASRLPDIRTGHNKERDRRCELEQCSSAPCAGPRPWDGGRPLKARPRSFALLAAVFTVVAAGVLWWQSLHSQTQLREQVLLQAEQRSLHVADAMAGQVQAQLNTMDVTLRTLRDHWVREPRERFDLLAKEALASLPPGLVSHLSVADASGHLAYNSLGLETGRYVGDRDSFQVARLGPDAMRVSATVRSRLIGRWAFAVDRPVLRQGRFDVVVYLVVESAYIARELGKLQLSDQDVVSLVHPDGHYLARSEGNEASMGQQVPADRPYRAQPTLSHGTYRVDDVVDHAPRTYGWHRLADPGLVVSVGLADDSVLAPLAPALRRNLLVTGVLSLLLLGFGGVIVRDQLRMARSQRALARSEARLKEAQQLAGLGSWEYDLGSGRLRWSDEVYRIFEVDPALVQPSFERFLELVHPDDRTMVRQTFHTSVRDRRTYNVVHRMLLPGGRVKYVRERGATEYDGDRPVRSMGTVLDVTEVRTAQLALQQLNEELESRVTERTRELAQANRELEAFAYSVSHDLRTPLRSIHGFACVLEEEEAGKLTDVGRKHLQRIQDGSRRMGKLITDLLSLTYLNRARMHQEPVNLSELALAVAGELQHAEPERKVVWHIEEGMTAMADPGLMRAMLQNLLGNAWKYTSQTSQAKVQFTCTGDTGGLTVFCVSDNGAGFDMAYSEQLFMPFKRLHAHHEFEGSGVGLATVQRIVQRHGGTVRGVGAVGEGAKFYFSLPATPVVTDLGTW</sequence>
<evidence type="ECO:0000256" key="3">
    <source>
        <dbReference type="ARBA" id="ARBA00012438"/>
    </source>
</evidence>
<dbReference type="PANTHER" id="PTHR42878:SF15">
    <property type="entry name" value="BACTERIOPHYTOCHROME"/>
    <property type="match status" value="1"/>
</dbReference>
<reference evidence="11 12" key="1">
    <citation type="submission" date="2019-09" db="EMBL/GenBank/DDBJ databases">
        <title>Hydrogenophaga aromatica sp. nov., isolated from a para-xylene-degrading enrichment culture.</title>
        <authorList>
            <person name="Tancsics A."/>
            <person name="Banerjee S."/>
        </authorList>
    </citation>
    <scope>NUCLEOTIDE SEQUENCE [LARGE SCALE GENOMIC DNA]</scope>
    <source>
        <strain evidence="11 12">D2P1</strain>
    </source>
</reference>
<evidence type="ECO:0000313" key="12">
    <source>
        <dbReference type="Proteomes" id="UP000545507"/>
    </source>
</evidence>
<dbReference type="Pfam" id="PF02518">
    <property type="entry name" value="HATPase_c"/>
    <property type="match status" value="1"/>
</dbReference>
<keyword evidence="5" id="KW-0808">Transferase</keyword>
<keyword evidence="9" id="KW-0472">Membrane</keyword>
<organism evidence="11 12">
    <name type="scientific">Hydrogenophaga aromaticivorans</name>
    <dbReference type="NCBI Taxonomy" id="2610898"/>
    <lineage>
        <taxon>Bacteria</taxon>
        <taxon>Pseudomonadati</taxon>
        <taxon>Pseudomonadota</taxon>
        <taxon>Betaproteobacteria</taxon>
        <taxon>Burkholderiales</taxon>
        <taxon>Comamonadaceae</taxon>
        <taxon>Hydrogenophaga</taxon>
    </lineage>
</organism>
<dbReference type="CDD" id="cd00082">
    <property type="entry name" value="HisKA"/>
    <property type="match status" value="1"/>
</dbReference>
<dbReference type="CDD" id="cd12914">
    <property type="entry name" value="PDC1_DGC_like"/>
    <property type="match status" value="1"/>
</dbReference>
<gene>
    <name evidence="11" type="ORF">F3K02_18980</name>
</gene>
<keyword evidence="6" id="KW-0418">Kinase</keyword>
<dbReference type="InterPro" id="IPR035965">
    <property type="entry name" value="PAS-like_dom_sf"/>
</dbReference>
<dbReference type="FunFam" id="1.10.287.130:FF:000070">
    <property type="entry name" value="Histidine kinase sensor protein"/>
    <property type="match status" value="1"/>
</dbReference>
<dbReference type="Proteomes" id="UP000545507">
    <property type="component" value="Unassembled WGS sequence"/>
</dbReference>
<evidence type="ECO:0000256" key="9">
    <source>
        <dbReference type="SAM" id="Phobius"/>
    </source>
</evidence>
<dbReference type="SUPFAM" id="SSF47384">
    <property type="entry name" value="Homodimeric domain of signal transducing histidine kinase"/>
    <property type="match status" value="1"/>
</dbReference>
<keyword evidence="9" id="KW-1133">Transmembrane helix</keyword>
<dbReference type="Gene3D" id="3.30.565.10">
    <property type="entry name" value="Histidine kinase-like ATPase, C-terminal domain"/>
    <property type="match status" value="1"/>
</dbReference>
<dbReference type="SUPFAM" id="SSF55874">
    <property type="entry name" value="ATPase domain of HSP90 chaperone/DNA topoisomerase II/histidine kinase"/>
    <property type="match status" value="1"/>
</dbReference>
<dbReference type="PANTHER" id="PTHR42878">
    <property type="entry name" value="TWO-COMPONENT HISTIDINE KINASE"/>
    <property type="match status" value="1"/>
</dbReference>
<dbReference type="SMART" id="SM00387">
    <property type="entry name" value="HATPase_c"/>
    <property type="match status" value="1"/>
</dbReference>
<evidence type="ECO:0000313" key="11">
    <source>
        <dbReference type="EMBL" id="NWF47320.1"/>
    </source>
</evidence>
<dbReference type="GO" id="GO:0007234">
    <property type="term" value="P:osmosensory signaling via phosphorelay pathway"/>
    <property type="evidence" value="ECO:0007669"/>
    <property type="project" value="TreeGrafter"/>
</dbReference>
<dbReference type="SUPFAM" id="SSF55785">
    <property type="entry name" value="PYP-like sensor domain (PAS domain)"/>
    <property type="match status" value="1"/>
</dbReference>
<feature type="transmembrane region" description="Helical" evidence="9">
    <location>
        <begin position="69"/>
        <end position="86"/>
    </location>
</feature>
<dbReference type="PROSITE" id="PS50109">
    <property type="entry name" value="HIS_KIN"/>
    <property type="match status" value="1"/>
</dbReference>
<proteinExistence type="predicted"/>
<dbReference type="Pfam" id="PF08447">
    <property type="entry name" value="PAS_3"/>
    <property type="match status" value="1"/>
</dbReference>